<gene>
    <name evidence="2" type="ORF">N0F65_008586</name>
</gene>
<evidence type="ECO:0000313" key="2">
    <source>
        <dbReference type="EMBL" id="DAZ99843.1"/>
    </source>
</evidence>
<reference evidence="2" key="1">
    <citation type="submission" date="2022-11" db="EMBL/GenBank/DDBJ databases">
        <authorList>
            <person name="Morgan W.R."/>
            <person name="Tartar A."/>
        </authorList>
    </citation>
    <scope>NUCLEOTIDE SEQUENCE</scope>
    <source>
        <strain evidence="2">ARSEF 373</strain>
    </source>
</reference>
<proteinExistence type="predicted"/>
<evidence type="ECO:0000256" key="1">
    <source>
        <dbReference type="SAM" id="Phobius"/>
    </source>
</evidence>
<keyword evidence="1" id="KW-1133">Transmembrane helix</keyword>
<dbReference type="AlphaFoldDB" id="A0AAV2Z1A3"/>
<organism evidence="2 3">
    <name type="scientific">Lagenidium giganteum</name>
    <dbReference type="NCBI Taxonomy" id="4803"/>
    <lineage>
        <taxon>Eukaryota</taxon>
        <taxon>Sar</taxon>
        <taxon>Stramenopiles</taxon>
        <taxon>Oomycota</taxon>
        <taxon>Peronosporomycetes</taxon>
        <taxon>Pythiales</taxon>
        <taxon>Pythiaceae</taxon>
    </lineage>
</organism>
<sequence length="134" mass="14764">MVQAVLGSPLCPSRFSLASVWMVALLFLLHPVASPLLLTGPISRICIVKQVLSFGTRRRWRIVLHSKPWIGPRHLGIQVLTDRSVVSSCFFLGTSGKFFPSYHVDLMAMSLTRASSGRTYGESSRRCDGPSTCV</sequence>
<reference evidence="2" key="2">
    <citation type="journal article" date="2023" name="Microbiol Resour">
        <title>Decontamination and Annotation of the Draft Genome Sequence of the Oomycete Lagenidium giganteum ARSEF 373.</title>
        <authorList>
            <person name="Morgan W.R."/>
            <person name="Tartar A."/>
        </authorList>
    </citation>
    <scope>NUCLEOTIDE SEQUENCE</scope>
    <source>
        <strain evidence="2">ARSEF 373</strain>
    </source>
</reference>
<accession>A0AAV2Z1A3</accession>
<evidence type="ECO:0000313" key="3">
    <source>
        <dbReference type="Proteomes" id="UP001146120"/>
    </source>
</evidence>
<dbReference type="EMBL" id="DAKRPA010000075">
    <property type="protein sequence ID" value="DAZ99843.1"/>
    <property type="molecule type" value="Genomic_DNA"/>
</dbReference>
<keyword evidence="1" id="KW-0472">Membrane</keyword>
<keyword evidence="1" id="KW-0812">Transmembrane</keyword>
<name>A0AAV2Z1A3_9STRA</name>
<feature type="transmembrane region" description="Helical" evidence="1">
    <location>
        <begin position="20"/>
        <end position="39"/>
    </location>
</feature>
<evidence type="ECO:0008006" key="4">
    <source>
        <dbReference type="Google" id="ProtNLM"/>
    </source>
</evidence>
<protein>
    <recommendedName>
        <fullName evidence="4">Secreted protein</fullName>
    </recommendedName>
</protein>
<comment type="caution">
    <text evidence="2">The sequence shown here is derived from an EMBL/GenBank/DDBJ whole genome shotgun (WGS) entry which is preliminary data.</text>
</comment>
<dbReference type="Proteomes" id="UP001146120">
    <property type="component" value="Unassembled WGS sequence"/>
</dbReference>
<keyword evidence="3" id="KW-1185">Reference proteome</keyword>